<dbReference type="Gene3D" id="3.30.70.1320">
    <property type="entry name" value="Multidrug efflux transporter AcrB pore domain like"/>
    <property type="match status" value="1"/>
</dbReference>
<name>A0A5J4P9H0_9ZZZZ</name>
<dbReference type="AlphaFoldDB" id="A0A5J4P9H0"/>
<dbReference type="InterPro" id="IPR001036">
    <property type="entry name" value="Acrflvin-R"/>
</dbReference>
<comment type="caution">
    <text evidence="2">The sequence shown here is derived from an EMBL/GenBank/DDBJ whole genome shotgun (WGS) entry which is preliminary data.</text>
</comment>
<feature type="non-terminal residue" evidence="2">
    <location>
        <position position="191"/>
    </location>
</feature>
<dbReference type="GO" id="GO:0005886">
    <property type="term" value="C:plasma membrane"/>
    <property type="evidence" value="ECO:0007669"/>
    <property type="project" value="TreeGrafter"/>
</dbReference>
<dbReference type="SUPFAM" id="SSF82714">
    <property type="entry name" value="Multidrug efflux transporter AcrB TolC docking domain, DN and DC subdomains"/>
    <property type="match status" value="1"/>
</dbReference>
<dbReference type="Gene3D" id="1.20.1640.10">
    <property type="entry name" value="Multidrug efflux transporter AcrB transmembrane domain"/>
    <property type="match status" value="1"/>
</dbReference>
<keyword evidence="1" id="KW-1133">Transmembrane helix</keyword>
<dbReference type="PRINTS" id="PR00702">
    <property type="entry name" value="ACRIFLAVINRP"/>
</dbReference>
<gene>
    <name evidence="2" type="ORF">EZS27_043104</name>
</gene>
<dbReference type="PANTHER" id="PTHR32063:SF17">
    <property type="entry name" value="CATION EFFLUX SYSTEM PROTEIN"/>
    <property type="match status" value="1"/>
</dbReference>
<accession>A0A5J4P9H0</accession>
<keyword evidence="1" id="KW-0812">Transmembrane</keyword>
<evidence type="ECO:0000313" key="2">
    <source>
        <dbReference type="EMBL" id="KAA6305244.1"/>
    </source>
</evidence>
<dbReference type="EMBL" id="SNRY01010856">
    <property type="protein sequence ID" value="KAA6305244.1"/>
    <property type="molecule type" value="Genomic_DNA"/>
</dbReference>
<reference evidence="2" key="1">
    <citation type="submission" date="2019-03" db="EMBL/GenBank/DDBJ databases">
        <title>Single cell metagenomics reveals metabolic interactions within the superorganism composed of flagellate Streblomastix strix and complex community of Bacteroidetes bacteria on its surface.</title>
        <authorList>
            <person name="Treitli S.C."/>
            <person name="Kolisko M."/>
            <person name="Husnik F."/>
            <person name="Keeling P."/>
            <person name="Hampl V."/>
        </authorList>
    </citation>
    <scope>NUCLEOTIDE SEQUENCE</scope>
    <source>
        <strain evidence="2">STM</strain>
    </source>
</reference>
<dbReference type="Gene3D" id="3.30.2090.10">
    <property type="entry name" value="Multidrug efflux transporter AcrB TolC docking domain, DN and DC subdomains"/>
    <property type="match status" value="1"/>
</dbReference>
<keyword evidence="1" id="KW-0472">Membrane</keyword>
<dbReference type="GO" id="GO:0042910">
    <property type="term" value="F:xenobiotic transmembrane transporter activity"/>
    <property type="evidence" value="ECO:0007669"/>
    <property type="project" value="TreeGrafter"/>
</dbReference>
<feature type="non-terminal residue" evidence="2">
    <location>
        <position position="1"/>
    </location>
</feature>
<feature type="transmembrane region" description="Helical" evidence="1">
    <location>
        <begin position="163"/>
        <end position="187"/>
    </location>
</feature>
<dbReference type="InterPro" id="IPR027463">
    <property type="entry name" value="AcrB_DN_DC_subdom"/>
</dbReference>
<protein>
    <submittedName>
        <fullName evidence="2">Cobalt-zinc-cadmium resistance protein CzcA</fullName>
    </submittedName>
</protein>
<dbReference type="SUPFAM" id="SSF82866">
    <property type="entry name" value="Multidrug efflux transporter AcrB transmembrane domain"/>
    <property type="match status" value="1"/>
</dbReference>
<dbReference type="PANTHER" id="PTHR32063">
    <property type="match status" value="1"/>
</dbReference>
<sequence>QIEINPRKLEQYDITLADITEKIERNNVNAGGSMLSQGDLSYVIRGIGLIKDLKDLGRIVIKTVNGIPVYLSDIGTPVYGNLERKGVLGFTDGVRDHSDGVEGIVQMLRGENPSRVLEGVHEAVNELNNEILPGGTRIKPFMDRTELVNTTLSTVSHTLLEGMVLVILVLVLFLGNWRGALLVALTIPFSL</sequence>
<proteinExistence type="predicted"/>
<evidence type="ECO:0000256" key="1">
    <source>
        <dbReference type="SAM" id="Phobius"/>
    </source>
</evidence>
<organism evidence="2">
    <name type="scientific">termite gut metagenome</name>
    <dbReference type="NCBI Taxonomy" id="433724"/>
    <lineage>
        <taxon>unclassified sequences</taxon>
        <taxon>metagenomes</taxon>
        <taxon>organismal metagenomes</taxon>
    </lineage>
</organism>
<dbReference type="Pfam" id="PF00873">
    <property type="entry name" value="ACR_tran"/>
    <property type="match status" value="1"/>
</dbReference>